<dbReference type="Proteomes" id="UP001530315">
    <property type="component" value="Unassembled WGS sequence"/>
</dbReference>
<reference evidence="2 3" key="1">
    <citation type="submission" date="2024-10" db="EMBL/GenBank/DDBJ databases">
        <title>Updated reference genomes for cyclostephanoid diatoms.</title>
        <authorList>
            <person name="Roberts W.R."/>
            <person name="Alverson A.J."/>
        </authorList>
    </citation>
    <scope>NUCLEOTIDE SEQUENCE [LARGE SCALE GENOMIC DNA]</scope>
    <source>
        <strain evidence="2 3">AJA276-08</strain>
    </source>
</reference>
<evidence type="ECO:0000313" key="3">
    <source>
        <dbReference type="Proteomes" id="UP001530315"/>
    </source>
</evidence>
<evidence type="ECO:0000256" key="1">
    <source>
        <dbReference type="SAM" id="Coils"/>
    </source>
</evidence>
<accession>A0ABD3PR60</accession>
<sequence length="305" mass="34084">MTTASELSPMSMAQAAYTAAVAMMHTDKNNRNREDATLIRAIESSDEGTVANHVGGKFSDSESRTGNDVSSLAGLSHHVGCERIDEIWKSGKGDVEKNLAETLHILVGELDSLVQCGLGAFYDLDATARQLSRSREYAVTKTREAQRLHSVDDQTRASLSCLLRAVESSKADARDTSRSAQVEARLRTNISSLRDERDKALRELSDCRRKQCLLEEELRTTKANLSRITQEKTSMERDSRAAIFLARSLDNNNSNDMNYYKRKVGELSDKLQSQQDLIMKQNNTIVELRGQNERSTGGKRFRESC</sequence>
<proteinExistence type="predicted"/>
<organism evidence="2 3">
    <name type="scientific">Stephanodiscus triporus</name>
    <dbReference type="NCBI Taxonomy" id="2934178"/>
    <lineage>
        <taxon>Eukaryota</taxon>
        <taxon>Sar</taxon>
        <taxon>Stramenopiles</taxon>
        <taxon>Ochrophyta</taxon>
        <taxon>Bacillariophyta</taxon>
        <taxon>Coscinodiscophyceae</taxon>
        <taxon>Thalassiosirophycidae</taxon>
        <taxon>Stephanodiscales</taxon>
        <taxon>Stephanodiscaceae</taxon>
        <taxon>Stephanodiscus</taxon>
    </lineage>
</organism>
<name>A0ABD3PR60_9STRA</name>
<dbReference type="EMBL" id="JALLAZ020000672">
    <property type="protein sequence ID" value="KAL3789666.1"/>
    <property type="molecule type" value="Genomic_DNA"/>
</dbReference>
<keyword evidence="3" id="KW-1185">Reference proteome</keyword>
<protein>
    <submittedName>
        <fullName evidence="2">Uncharacterized protein</fullName>
    </submittedName>
</protein>
<comment type="caution">
    <text evidence="2">The sequence shown here is derived from an EMBL/GenBank/DDBJ whole genome shotgun (WGS) entry which is preliminary data.</text>
</comment>
<gene>
    <name evidence="2" type="ORF">ACHAW5_005517</name>
</gene>
<dbReference type="AlphaFoldDB" id="A0ABD3PR60"/>
<feature type="coiled-coil region" evidence="1">
    <location>
        <begin position="183"/>
        <end position="238"/>
    </location>
</feature>
<evidence type="ECO:0000313" key="2">
    <source>
        <dbReference type="EMBL" id="KAL3789666.1"/>
    </source>
</evidence>
<keyword evidence="1" id="KW-0175">Coiled coil</keyword>